<comment type="similarity">
    <text evidence="1">Belongs to the NAD(P)-dependent epimerase/dehydratase family.</text>
</comment>
<comment type="caution">
    <text evidence="3">The sequence shown here is derived from an EMBL/GenBank/DDBJ whole genome shotgun (WGS) entry which is preliminary data.</text>
</comment>
<dbReference type="PANTHER" id="PTHR43000">
    <property type="entry name" value="DTDP-D-GLUCOSE 4,6-DEHYDRATASE-RELATED"/>
    <property type="match status" value="1"/>
</dbReference>
<dbReference type="STRING" id="1817813.A2008_13675"/>
<organism evidence="3 4">
    <name type="scientific">Candidatus Wallbacteria bacterium GWC2_49_35</name>
    <dbReference type="NCBI Taxonomy" id="1817813"/>
    <lineage>
        <taxon>Bacteria</taxon>
        <taxon>Candidatus Walliibacteriota</taxon>
    </lineage>
</organism>
<dbReference type="Pfam" id="PF01370">
    <property type="entry name" value="Epimerase"/>
    <property type="match status" value="1"/>
</dbReference>
<dbReference type="InterPro" id="IPR036291">
    <property type="entry name" value="NAD(P)-bd_dom_sf"/>
</dbReference>
<evidence type="ECO:0000256" key="1">
    <source>
        <dbReference type="ARBA" id="ARBA00007637"/>
    </source>
</evidence>
<dbReference type="Gene3D" id="3.90.25.10">
    <property type="entry name" value="UDP-galactose 4-epimerase, domain 1"/>
    <property type="match status" value="1"/>
</dbReference>
<proteinExistence type="inferred from homology"/>
<protein>
    <recommendedName>
        <fullName evidence="2">NAD-dependent epimerase/dehydratase domain-containing protein</fullName>
    </recommendedName>
</protein>
<dbReference type="CDD" id="cd08946">
    <property type="entry name" value="SDR_e"/>
    <property type="match status" value="1"/>
</dbReference>
<dbReference type="Gene3D" id="3.40.50.720">
    <property type="entry name" value="NAD(P)-binding Rossmann-like Domain"/>
    <property type="match status" value="1"/>
</dbReference>
<feature type="domain" description="NAD-dependent epimerase/dehydratase" evidence="2">
    <location>
        <begin position="5"/>
        <end position="230"/>
    </location>
</feature>
<reference evidence="3 4" key="1">
    <citation type="journal article" date="2016" name="Nat. Commun.">
        <title>Thousands of microbial genomes shed light on interconnected biogeochemical processes in an aquifer system.</title>
        <authorList>
            <person name="Anantharaman K."/>
            <person name="Brown C.T."/>
            <person name="Hug L.A."/>
            <person name="Sharon I."/>
            <person name="Castelle C.J."/>
            <person name="Probst A.J."/>
            <person name="Thomas B.C."/>
            <person name="Singh A."/>
            <person name="Wilkins M.J."/>
            <person name="Karaoz U."/>
            <person name="Brodie E.L."/>
            <person name="Williams K.H."/>
            <person name="Hubbard S.S."/>
            <person name="Banfield J.F."/>
        </authorList>
    </citation>
    <scope>NUCLEOTIDE SEQUENCE [LARGE SCALE GENOMIC DNA]</scope>
</reference>
<dbReference type="SUPFAM" id="SSF51735">
    <property type="entry name" value="NAD(P)-binding Rossmann-fold domains"/>
    <property type="match status" value="1"/>
</dbReference>
<sequence length="297" mass="31974">MKNKIIITGAHGFLGRNCAAALSNAGYEIYGLGHGGWPACEYSKFGIKEWISADITYESLCSLDLSGKIAAIIHCGGGSSVAYSVEHPSLDYKKTVESTLAALEYLRRENPGARLVYPSSTAVYGITGDEPISETHKINPLSPYGFNKAAAELLCESYHKNYSIKCSIIRFFSLYGEGLEKQLLWDACNKIANAPDGGEIAFFGTGLETRDWLHISDAAGLILKTAASKSPHEILNGGTGVKTAIKDTISILLKEFAKHKVSGRKAVFNGIVKPGDPAYYWADTEKAGGLGWSPKVT</sequence>
<dbReference type="AlphaFoldDB" id="A0A1F7WUE4"/>
<feature type="non-terminal residue" evidence="3">
    <location>
        <position position="297"/>
    </location>
</feature>
<dbReference type="InterPro" id="IPR001509">
    <property type="entry name" value="Epimerase_deHydtase"/>
</dbReference>
<dbReference type="Proteomes" id="UP000178735">
    <property type="component" value="Unassembled WGS sequence"/>
</dbReference>
<evidence type="ECO:0000259" key="2">
    <source>
        <dbReference type="Pfam" id="PF01370"/>
    </source>
</evidence>
<evidence type="ECO:0000313" key="3">
    <source>
        <dbReference type="EMBL" id="OGM06432.1"/>
    </source>
</evidence>
<accession>A0A1F7WUE4</accession>
<evidence type="ECO:0000313" key="4">
    <source>
        <dbReference type="Proteomes" id="UP000178735"/>
    </source>
</evidence>
<name>A0A1F7WUE4_9BACT</name>
<dbReference type="EMBL" id="MGFH01000063">
    <property type="protein sequence ID" value="OGM06432.1"/>
    <property type="molecule type" value="Genomic_DNA"/>
</dbReference>
<gene>
    <name evidence="3" type="ORF">A2008_13675</name>
</gene>